<keyword evidence="1" id="KW-1133">Transmembrane helix</keyword>
<proteinExistence type="predicted"/>
<dbReference type="Pfam" id="PF11162">
    <property type="entry name" value="DUF2946"/>
    <property type="match status" value="1"/>
</dbReference>
<sequence>MTAAARPESGILQRVEPDTVRFGERVVAWGRGVAMRCGFPEVGESRGLAAGGNDASRRPWLAEYNGTVTARRAGRYSRATLLSSSIKPDLRTAFVTSSRARGAARSLLLLIIFALLMHFISSVGLVRPATDRLDFSSAICTTGTNTLASASQSVIDSDGKGIPAPHHAAGSCCDLCCGVTVPTAVSFSTGVDSLGAANLAPFGRSSAVVPATRWAPQSARAPPLLS</sequence>
<name>D3W8G1_9ZZZZ</name>
<accession>D3W8G1</accession>
<keyword evidence="1" id="KW-0812">Transmembrane</keyword>
<dbReference type="AlphaFoldDB" id="D3W8G1"/>
<evidence type="ECO:0000256" key="1">
    <source>
        <dbReference type="SAM" id="Phobius"/>
    </source>
</evidence>
<dbReference type="EMBL" id="GQ869381">
    <property type="protein sequence ID" value="ACX33910.1"/>
    <property type="molecule type" value="Genomic_DNA"/>
</dbReference>
<feature type="transmembrane region" description="Helical" evidence="1">
    <location>
        <begin position="107"/>
        <end position="126"/>
    </location>
</feature>
<evidence type="ECO:0008006" key="3">
    <source>
        <dbReference type="Google" id="ProtNLM"/>
    </source>
</evidence>
<reference evidence="2" key="1">
    <citation type="journal article" date="2010" name="Appl. Environ. Microbiol.">
        <title>Expanding small-molecule functional metagenomics through parallel screening of broad-host-range cosmid environmental DNA libraries in diverse proteobacteria.</title>
        <authorList>
            <person name="Craig J.W."/>
            <person name="Chang F.Y."/>
            <person name="Kim J.H."/>
            <person name="Obiajulu S.C."/>
            <person name="Brady S.F."/>
        </authorList>
    </citation>
    <scope>NUCLEOTIDE SEQUENCE</scope>
</reference>
<evidence type="ECO:0000313" key="2">
    <source>
        <dbReference type="EMBL" id="ACX33910.1"/>
    </source>
</evidence>
<dbReference type="InterPro" id="IPR021333">
    <property type="entry name" value="DUF2946"/>
</dbReference>
<organism evidence="2">
    <name type="scientific">uncultured prokaryote AT3</name>
    <dbReference type="NCBI Taxonomy" id="672202"/>
    <lineage>
        <taxon>unclassified sequences</taxon>
        <taxon>environmental samples</taxon>
    </lineage>
</organism>
<keyword evidence="1" id="KW-0472">Membrane</keyword>
<protein>
    <recommendedName>
        <fullName evidence="3">DUF2946 domain-containing protein</fullName>
    </recommendedName>
</protein>